<evidence type="ECO:0000313" key="2">
    <source>
        <dbReference type="EMBL" id="CEK98131.1"/>
    </source>
</evidence>
<feature type="non-terminal residue" evidence="2">
    <location>
        <position position="1"/>
    </location>
</feature>
<dbReference type="EMBL" id="HACG01051260">
    <property type="protein sequence ID" value="CEK98131.1"/>
    <property type="molecule type" value="Transcribed_RNA"/>
</dbReference>
<proteinExistence type="predicted"/>
<feature type="region of interest" description="Disordered" evidence="1">
    <location>
        <begin position="1"/>
        <end position="38"/>
    </location>
</feature>
<reference evidence="2" key="1">
    <citation type="submission" date="2014-12" db="EMBL/GenBank/DDBJ databases">
        <title>Insight into the proteome of Arion vulgaris.</title>
        <authorList>
            <person name="Aradska J."/>
            <person name="Bulat T."/>
            <person name="Smidak R."/>
            <person name="Sarate P."/>
            <person name="Gangsoo J."/>
            <person name="Sialana F."/>
            <person name="Bilban M."/>
            <person name="Lubec G."/>
        </authorList>
    </citation>
    <scope>NUCLEOTIDE SEQUENCE</scope>
    <source>
        <tissue evidence="2">Skin</tissue>
    </source>
</reference>
<name>A0A0B7C0H0_9EUPU</name>
<gene>
    <name evidence="2" type="primary">ORF217877</name>
</gene>
<sequence length="61" mass="6868">RIRSGFMPVPQQDSDSEQVLDAASCDPSGSHRQNEHPVPCLDETVNTEVDMKKKKPVKKIY</sequence>
<dbReference type="AlphaFoldDB" id="A0A0B7C0H0"/>
<evidence type="ECO:0000256" key="1">
    <source>
        <dbReference type="SAM" id="MobiDB-lite"/>
    </source>
</evidence>
<organism evidence="2">
    <name type="scientific">Arion vulgaris</name>
    <dbReference type="NCBI Taxonomy" id="1028688"/>
    <lineage>
        <taxon>Eukaryota</taxon>
        <taxon>Metazoa</taxon>
        <taxon>Spiralia</taxon>
        <taxon>Lophotrochozoa</taxon>
        <taxon>Mollusca</taxon>
        <taxon>Gastropoda</taxon>
        <taxon>Heterobranchia</taxon>
        <taxon>Euthyneura</taxon>
        <taxon>Panpulmonata</taxon>
        <taxon>Eupulmonata</taxon>
        <taxon>Stylommatophora</taxon>
        <taxon>Helicina</taxon>
        <taxon>Arionoidea</taxon>
        <taxon>Arionidae</taxon>
        <taxon>Arion</taxon>
    </lineage>
</organism>
<protein>
    <submittedName>
        <fullName evidence="2">Uncharacterized protein</fullName>
    </submittedName>
</protein>
<accession>A0A0B7C0H0</accession>